<dbReference type="UniPathway" id="UPA00035">
    <property type="reaction ID" value="UER00044"/>
</dbReference>
<reference evidence="8 9" key="1">
    <citation type="submission" date="2017-05" db="EMBL/GenBank/DDBJ databases">
        <authorList>
            <person name="Song R."/>
            <person name="Chenine A.L."/>
            <person name="Ruprecht R.M."/>
        </authorList>
    </citation>
    <scope>NUCLEOTIDE SEQUENCE [LARGE SCALE GENOMIC DNA]</scope>
    <source>
        <strain evidence="8 9">DSM 26136</strain>
    </source>
</reference>
<dbReference type="InterPro" id="IPR011060">
    <property type="entry name" value="RibuloseP-bd_barrel"/>
</dbReference>
<dbReference type="InterPro" id="IPR002028">
    <property type="entry name" value="Trp_synthase_suA"/>
</dbReference>
<evidence type="ECO:0000256" key="1">
    <source>
        <dbReference type="ARBA" id="ARBA00004733"/>
    </source>
</evidence>
<dbReference type="Proteomes" id="UP000196138">
    <property type="component" value="Chromosome"/>
</dbReference>
<organism evidence="8 9">
    <name type="scientific">Comamonas serinivorans</name>
    <dbReference type="NCBI Taxonomy" id="1082851"/>
    <lineage>
        <taxon>Bacteria</taxon>
        <taxon>Pseudomonadati</taxon>
        <taxon>Pseudomonadota</taxon>
        <taxon>Betaproteobacteria</taxon>
        <taxon>Burkholderiales</taxon>
        <taxon>Comamonadaceae</taxon>
        <taxon>Comamonas</taxon>
    </lineage>
</organism>
<keyword evidence="6" id="KW-0456">Lyase</keyword>
<evidence type="ECO:0000313" key="9">
    <source>
        <dbReference type="Proteomes" id="UP000196138"/>
    </source>
</evidence>
<dbReference type="Pfam" id="PF00290">
    <property type="entry name" value="Trp_syntA"/>
    <property type="match status" value="1"/>
</dbReference>
<proteinExistence type="predicted"/>
<evidence type="ECO:0000256" key="2">
    <source>
        <dbReference type="ARBA" id="ARBA00012043"/>
    </source>
</evidence>
<comment type="pathway">
    <text evidence="1">Amino-acid biosynthesis; L-tryptophan biosynthesis; L-tryptophan from chorismate: step 5/5.</text>
</comment>
<keyword evidence="9" id="KW-1185">Reference proteome</keyword>
<sequence length="150" mass="16137">MLCIAFPSPLSLGEQGRQALIVHVVRRTPSREHHACATHVLVEVRADVLELGVPFSDPSVDELVLQVAGAGRRVRMVAEHARSFLCCLCVELEVGSSRHLDEIAPCAMTVMVTHSIDSVPSLVLLSAGWPSLPWGRSSCGRTDCRLASGS</sequence>
<evidence type="ECO:0000313" key="8">
    <source>
        <dbReference type="EMBL" id="ARU03945.1"/>
    </source>
</evidence>
<protein>
    <recommendedName>
        <fullName evidence="2">tryptophan synthase</fullName>
        <ecNumber evidence="2">4.2.1.20</ecNumber>
    </recommendedName>
</protein>
<dbReference type="EC" id="4.2.1.20" evidence="2"/>
<comment type="catalytic activity">
    <reaction evidence="7">
        <text>(1S,2R)-1-C-(indol-3-yl)glycerol 3-phosphate + L-serine = D-glyceraldehyde 3-phosphate + L-tryptophan + H2O</text>
        <dbReference type="Rhea" id="RHEA:10532"/>
        <dbReference type="ChEBI" id="CHEBI:15377"/>
        <dbReference type="ChEBI" id="CHEBI:33384"/>
        <dbReference type="ChEBI" id="CHEBI:57912"/>
        <dbReference type="ChEBI" id="CHEBI:58866"/>
        <dbReference type="ChEBI" id="CHEBI:59776"/>
        <dbReference type="EC" id="4.2.1.20"/>
    </reaction>
</comment>
<dbReference type="KEGG" id="cser:CCO03_03970"/>
<evidence type="ECO:0000256" key="4">
    <source>
        <dbReference type="ARBA" id="ARBA00022822"/>
    </source>
</evidence>
<dbReference type="SUPFAM" id="SSF51366">
    <property type="entry name" value="Ribulose-phoshate binding barrel"/>
    <property type="match status" value="1"/>
</dbReference>
<evidence type="ECO:0000256" key="7">
    <source>
        <dbReference type="ARBA" id="ARBA00049047"/>
    </source>
</evidence>
<name>A0A1Y0EJY5_9BURK</name>
<keyword evidence="5" id="KW-0057">Aromatic amino acid biosynthesis</keyword>
<dbReference type="AlphaFoldDB" id="A0A1Y0EJY5"/>
<evidence type="ECO:0000256" key="5">
    <source>
        <dbReference type="ARBA" id="ARBA00023141"/>
    </source>
</evidence>
<dbReference type="InterPro" id="IPR013785">
    <property type="entry name" value="Aldolase_TIM"/>
</dbReference>
<accession>A0A1Y0EJY5</accession>
<evidence type="ECO:0000256" key="3">
    <source>
        <dbReference type="ARBA" id="ARBA00022605"/>
    </source>
</evidence>
<evidence type="ECO:0000256" key="6">
    <source>
        <dbReference type="ARBA" id="ARBA00023239"/>
    </source>
</evidence>
<dbReference type="Gene3D" id="3.20.20.70">
    <property type="entry name" value="Aldolase class I"/>
    <property type="match status" value="1"/>
</dbReference>
<keyword evidence="4" id="KW-0822">Tryptophan biosynthesis</keyword>
<dbReference type="EMBL" id="CP021455">
    <property type="protein sequence ID" value="ARU03945.1"/>
    <property type="molecule type" value="Genomic_DNA"/>
</dbReference>
<gene>
    <name evidence="8" type="ORF">CCO03_03970</name>
</gene>
<keyword evidence="3" id="KW-0028">Amino-acid biosynthesis</keyword>
<dbReference type="GO" id="GO:0004834">
    <property type="term" value="F:tryptophan synthase activity"/>
    <property type="evidence" value="ECO:0007669"/>
    <property type="project" value="UniProtKB-EC"/>
</dbReference>